<name>A0A8X6YTB6_9ARAC</name>
<gene>
    <name evidence="1" type="primary">NCL1_08045</name>
    <name evidence="1" type="ORF">TNIN_184321</name>
</gene>
<comment type="caution">
    <text evidence="1">The sequence shown here is derived from an EMBL/GenBank/DDBJ whole genome shotgun (WGS) entry which is preliminary data.</text>
</comment>
<keyword evidence="2" id="KW-1185">Reference proteome</keyword>
<dbReference type="Proteomes" id="UP000886998">
    <property type="component" value="Unassembled WGS sequence"/>
</dbReference>
<evidence type="ECO:0000313" key="1">
    <source>
        <dbReference type="EMBL" id="GFY76603.1"/>
    </source>
</evidence>
<accession>A0A8X6YTB6</accession>
<evidence type="ECO:0000313" key="2">
    <source>
        <dbReference type="Proteomes" id="UP000886998"/>
    </source>
</evidence>
<dbReference type="OrthoDB" id="6283437at2759"/>
<dbReference type="AlphaFoldDB" id="A0A8X6YTB6"/>
<reference evidence="1" key="1">
    <citation type="submission" date="2020-08" db="EMBL/GenBank/DDBJ databases">
        <title>Multicomponent nature underlies the extraordinary mechanical properties of spider dragline silk.</title>
        <authorList>
            <person name="Kono N."/>
            <person name="Nakamura H."/>
            <person name="Mori M."/>
            <person name="Yoshida Y."/>
            <person name="Ohtoshi R."/>
            <person name="Malay A.D."/>
            <person name="Moran D.A.P."/>
            <person name="Tomita M."/>
            <person name="Numata K."/>
            <person name="Arakawa K."/>
        </authorList>
    </citation>
    <scope>NUCLEOTIDE SEQUENCE</scope>
</reference>
<protein>
    <submittedName>
        <fullName evidence="1">Uncharacterized protein</fullName>
    </submittedName>
</protein>
<sequence>MYSYFDDYLNSLGEEQQSKITGEVQDIEGSGAEPDSQQVMQSFNLPLRTGLTRSKDVTCCSLGHLAGDKGYHCVAKFYAARIVLRNQNRAHNRKLGFHGRYSVPNYGTKLMRTFEQCVASRGMVFHKCCNHAAVEKKGKPHFDTLQRKRYEMKMKKIRIPRSIQVDSKLIGI</sequence>
<proteinExistence type="predicted"/>
<organism evidence="1 2">
    <name type="scientific">Trichonephila inaurata madagascariensis</name>
    <dbReference type="NCBI Taxonomy" id="2747483"/>
    <lineage>
        <taxon>Eukaryota</taxon>
        <taxon>Metazoa</taxon>
        <taxon>Ecdysozoa</taxon>
        <taxon>Arthropoda</taxon>
        <taxon>Chelicerata</taxon>
        <taxon>Arachnida</taxon>
        <taxon>Araneae</taxon>
        <taxon>Araneomorphae</taxon>
        <taxon>Entelegynae</taxon>
        <taxon>Araneoidea</taxon>
        <taxon>Nephilidae</taxon>
        <taxon>Trichonephila</taxon>
        <taxon>Trichonephila inaurata</taxon>
    </lineage>
</organism>
<dbReference type="EMBL" id="BMAV01022035">
    <property type="protein sequence ID" value="GFY76603.1"/>
    <property type="molecule type" value="Genomic_DNA"/>
</dbReference>